<proteinExistence type="predicted"/>
<evidence type="ECO:0000259" key="7">
    <source>
        <dbReference type="Pfam" id="PF01761"/>
    </source>
</evidence>
<dbReference type="PIRSF" id="PIRSF001455">
    <property type="entry name" value="DHQ_synth"/>
    <property type="match status" value="1"/>
</dbReference>
<accession>A0AAJ5WBD8</accession>
<dbReference type="PANTHER" id="PTHR43622">
    <property type="entry name" value="3-DEHYDROQUINATE SYNTHASE"/>
    <property type="match status" value="1"/>
</dbReference>
<gene>
    <name evidence="9" type="ORF">P0Y49_00640</name>
</gene>
<dbReference type="Pfam" id="PF01761">
    <property type="entry name" value="DHQ_synthase"/>
    <property type="match status" value="1"/>
</dbReference>
<dbReference type="InterPro" id="IPR056179">
    <property type="entry name" value="DHQS_C"/>
</dbReference>
<dbReference type="SUPFAM" id="SSF56796">
    <property type="entry name" value="Dehydroquinate synthase-like"/>
    <property type="match status" value="1"/>
</dbReference>
<evidence type="ECO:0008006" key="11">
    <source>
        <dbReference type="Google" id="ProtNLM"/>
    </source>
</evidence>
<dbReference type="GO" id="GO:0009073">
    <property type="term" value="P:aromatic amino acid family biosynthetic process"/>
    <property type="evidence" value="ECO:0007669"/>
    <property type="project" value="InterPro"/>
</dbReference>
<protein>
    <recommendedName>
        <fullName evidence="11">3-dehydroquinate synthase</fullName>
    </recommendedName>
</protein>
<reference evidence="9" key="1">
    <citation type="submission" date="2023-03" db="EMBL/GenBank/DDBJ databases">
        <title>Andean soil-derived lignocellulolytic bacterial consortium as a source of novel taxa and putative plastic-active enzymes.</title>
        <authorList>
            <person name="Diaz-Garcia L."/>
            <person name="Chuvochina M."/>
            <person name="Feuerriegel G."/>
            <person name="Bunk B."/>
            <person name="Sproer C."/>
            <person name="Streit W.R."/>
            <person name="Rodriguez L.M."/>
            <person name="Overmann J."/>
            <person name="Jimenez D.J."/>
        </authorList>
    </citation>
    <scope>NUCLEOTIDE SEQUENCE</scope>
    <source>
        <strain evidence="9">MAG 3858</strain>
    </source>
</reference>
<dbReference type="GO" id="GO:0046872">
    <property type="term" value="F:metal ion binding"/>
    <property type="evidence" value="ECO:0007669"/>
    <property type="project" value="UniProtKB-KW"/>
</dbReference>
<keyword evidence="4" id="KW-0520">NAD</keyword>
<dbReference type="EMBL" id="CP119313">
    <property type="protein sequence ID" value="WEK19662.1"/>
    <property type="molecule type" value="Genomic_DNA"/>
</dbReference>
<dbReference type="Pfam" id="PF24621">
    <property type="entry name" value="DHQS_C"/>
    <property type="match status" value="1"/>
</dbReference>
<comment type="cofactor">
    <cofactor evidence="1">
        <name>NAD(+)</name>
        <dbReference type="ChEBI" id="CHEBI:57540"/>
    </cofactor>
</comment>
<dbReference type="AlphaFoldDB" id="A0AAJ5WBD8"/>
<evidence type="ECO:0000256" key="6">
    <source>
        <dbReference type="ARBA" id="ARBA00023285"/>
    </source>
</evidence>
<evidence type="ECO:0000256" key="4">
    <source>
        <dbReference type="ARBA" id="ARBA00023027"/>
    </source>
</evidence>
<organism evidence="9 10">
    <name type="scientific">Candidatus Pedobacter colombiensis</name>
    <dbReference type="NCBI Taxonomy" id="3121371"/>
    <lineage>
        <taxon>Bacteria</taxon>
        <taxon>Pseudomonadati</taxon>
        <taxon>Bacteroidota</taxon>
        <taxon>Sphingobacteriia</taxon>
        <taxon>Sphingobacteriales</taxon>
        <taxon>Sphingobacteriaceae</taxon>
        <taxon>Pedobacter</taxon>
    </lineage>
</organism>
<dbReference type="Proteomes" id="UP001214530">
    <property type="component" value="Chromosome"/>
</dbReference>
<evidence type="ECO:0000313" key="9">
    <source>
        <dbReference type="EMBL" id="WEK19662.1"/>
    </source>
</evidence>
<dbReference type="Gene3D" id="3.40.50.1970">
    <property type="match status" value="1"/>
</dbReference>
<dbReference type="InterPro" id="IPR050071">
    <property type="entry name" value="Dehydroquinate_synthase"/>
</dbReference>
<dbReference type="CDD" id="cd08195">
    <property type="entry name" value="DHQS"/>
    <property type="match status" value="1"/>
</dbReference>
<feature type="domain" description="3-dehydroquinate synthase C-terminal" evidence="8">
    <location>
        <begin position="179"/>
        <end position="320"/>
    </location>
</feature>
<dbReference type="PANTHER" id="PTHR43622:SF1">
    <property type="entry name" value="3-DEHYDROQUINATE SYNTHASE"/>
    <property type="match status" value="1"/>
</dbReference>
<evidence type="ECO:0000256" key="3">
    <source>
        <dbReference type="ARBA" id="ARBA00022723"/>
    </source>
</evidence>
<feature type="domain" description="3-dehydroquinate synthase N-terminal" evidence="7">
    <location>
        <begin position="66"/>
        <end position="177"/>
    </location>
</feature>
<evidence type="ECO:0000256" key="2">
    <source>
        <dbReference type="ARBA" id="ARBA00001941"/>
    </source>
</evidence>
<evidence type="ECO:0000313" key="10">
    <source>
        <dbReference type="Proteomes" id="UP001214530"/>
    </source>
</evidence>
<dbReference type="NCBIfam" id="TIGR04425">
    <property type="entry name" value="P_lya_rel_AroB"/>
    <property type="match status" value="1"/>
</dbReference>
<keyword evidence="3" id="KW-0479">Metal-binding</keyword>
<keyword evidence="5" id="KW-0456">Lyase</keyword>
<dbReference type="Gene3D" id="1.20.1090.10">
    <property type="entry name" value="Dehydroquinate synthase-like - alpha domain"/>
    <property type="match status" value="1"/>
</dbReference>
<sequence>MEDLLMSDKIVIKSKFKEYDVEFIYDLTDHLLNNFDESAVLVIDSHVYAIYKNELSAVTEKFRTVFLAPEESAKTVDYAQEIIEKLLDCTVRKTDTLVAIGGGITQDIVAFISSIIFRGVNWVFYPTTLLAQADSCIGSKSSINFKKYKNLLGTFNPPNHIYIYPVFLKSLSESEIRSGIGEIMHYFLNDDLEKAERLMAVHQEILKDVSIIVPFIKESLLVKKAIIEIDEFDTNIRHIFNYGHTFGHAIEAITNYAIPHGQAVSIGMNIANYFSLEKGMITKEVFLKMYELLKLNMPEFKITNDNIDIYCGALSKDKKNVGAKLGCILTEGPGKMKKCFMEMDDAFKTSLLDYSQQY</sequence>
<evidence type="ECO:0000256" key="1">
    <source>
        <dbReference type="ARBA" id="ARBA00001911"/>
    </source>
</evidence>
<dbReference type="GO" id="GO:0003856">
    <property type="term" value="F:3-dehydroquinate synthase activity"/>
    <property type="evidence" value="ECO:0007669"/>
    <property type="project" value="TreeGrafter"/>
</dbReference>
<name>A0AAJ5WBD8_9SPHI</name>
<comment type="cofactor">
    <cofactor evidence="2">
        <name>Co(2+)</name>
        <dbReference type="ChEBI" id="CHEBI:48828"/>
    </cofactor>
</comment>
<dbReference type="InterPro" id="IPR030960">
    <property type="entry name" value="DHQS/DOIS_N"/>
</dbReference>
<evidence type="ECO:0000259" key="8">
    <source>
        <dbReference type="Pfam" id="PF24621"/>
    </source>
</evidence>
<keyword evidence="6" id="KW-0170">Cobalt</keyword>
<dbReference type="InterPro" id="IPR030957">
    <property type="entry name" value="Put_AroB"/>
</dbReference>
<evidence type="ECO:0000256" key="5">
    <source>
        <dbReference type="ARBA" id="ARBA00023239"/>
    </source>
</evidence>
<dbReference type="InterPro" id="IPR030963">
    <property type="entry name" value="DHQ_synth_fam"/>
</dbReference>